<evidence type="ECO:0000256" key="1">
    <source>
        <dbReference type="SAM" id="Phobius"/>
    </source>
</evidence>
<keyword evidence="1" id="KW-0472">Membrane</keyword>
<dbReference type="AlphaFoldDB" id="A0A382ITQ8"/>
<feature type="transmembrane region" description="Helical" evidence="1">
    <location>
        <begin position="61"/>
        <end position="79"/>
    </location>
</feature>
<proteinExistence type="predicted"/>
<dbReference type="EMBL" id="UINC01069398">
    <property type="protein sequence ID" value="SVC02745.1"/>
    <property type="molecule type" value="Genomic_DNA"/>
</dbReference>
<organism evidence="2">
    <name type="scientific">marine metagenome</name>
    <dbReference type="NCBI Taxonomy" id="408172"/>
    <lineage>
        <taxon>unclassified sequences</taxon>
        <taxon>metagenomes</taxon>
        <taxon>ecological metagenomes</taxon>
    </lineage>
</organism>
<feature type="transmembrane region" description="Helical" evidence="1">
    <location>
        <begin position="147"/>
        <end position="165"/>
    </location>
</feature>
<accession>A0A382ITQ8</accession>
<keyword evidence="1" id="KW-1133">Transmembrane helix</keyword>
<feature type="transmembrane region" description="Helical" evidence="1">
    <location>
        <begin position="32"/>
        <end position="55"/>
    </location>
</feature>
<evidence type="ECO:0000313" key="2">
    <source>
        <dbReference type="EMBL" id="SVC02745.1"/>
    </source>
</evidence>
<sequence length="166" mass="18600">MEVVSLLLFVFLPVIAGVLAQVYVYRNNINRTVAGSIVIGFGVGCIPLIGMGYWLNEQISMDGVVAVILIYLCAGYSFFHANNMGETSRRVRISLELANAPDGLTYKQILDRYNSDIQVKRRLTRLLEAGDIEQSGAAFCLKKRRILAIYYVAYLFRHLVFGSMAH</sequence>
<feature type="transmembrane region" description="Helical" evidence="1">
    <location>
        <begin position="6"/>
        <end position="25"/>
    </location>
</feature>
<reference evidence="2" key="1">
    <citation type="submission" date="2018-05" db="EMBL/GenBank/DDBJ databases">
        <authorList>
            <person name="Lanie J.A."/>
            <person name="Ng W.-L."/>
            <person name="Kazmierczak K.M."/>
            <person name="Andrzejewski T.M."/>
            <person name="Davidsen T.M."/>
            <person name="Wayne K.J."/>
            <person name="Tettelin H."/>
            <person name="Glass J.I."/>
            <person name="Rusch D."/>
            <person name="Podicherti R."/>
            <person name="Tsui H.-C.T."/>
            <person name="Winkler M.E."/>
        </authorList>
    </citation>
    <scope>NUCLEOTIDE SEQUENCE</scope>
</reference>
<name>A0A382ITQ8_9ZZZZ</name>
<protein>
    <submittedName>
        <fullName evidence="2">Uncharacterized protein</fullName>
    </submittedName>
</protein>
<gene>
    <name evidence="2" type="ORF">METZ01_LOCUS255599</name>
</gene>
<keyword evidence="1" id="KW-0812">Transmembrane</keyword>